<accession>A0A5J9WJU0</accession>
<evidence type="ECO:0000256" key="1">
    <source>
        <dbReference type="ARBA" id="ARBA00005392"/>
    </source>
</evidence>
<evidence type="ECO:0000313" key="10">
    <source>
        <dbReference type="EMBL" id="TVU48341.1"/>
    </source>
</evidence>
<name>A0A5J9WJU0_9POAL</name>
<dbReference type="InterPro" id="IPR009009">
    <property type="entry name" value="RlpA-like_DPBB"/>
</dbReference>
<dbReference type="GO" id="GO:0016020">
    <property type="term" value="C:membrane"/>
    <property type="evidence" value="ECO:0007669"/>
    <property type="project" value="UniProtKB-SubCell"/>
</dbReference>
<dbReference type="Proteomes" id="UP000324897">
    <property type="component" value="Chromosome 5"/>
</dbReference>
<dbReference type="PRINTS" id="PR01225">
    <property type="entry name" value="EXPANSNFAMLY"/>
</dbReference>
<dbReference type="PANTHER" id="PTHR31867">
    <property type="entry name" value="EXPANSIN-A15"/>
    <property type="match status" value="1"/>
</dbReference>
<dbReference type="CDD" id="cd22274">
    <property type="entry name" value="DPBB_EXPA_N"/>
    <property type="match status" value="1"/>
</dbReference>
<keyword evidence="4 7" id="KW-0732">Signal</keyword>
<dbReference type="InterPro" id="IPR007118">
    <property type="entry name" value="Expan_Lol_pI"/>
</dbReference>
<feature type="chain" id="PRO_5023978339" description="Expansin" evidence="7">
    <location>
        <begin position="22"/>
        <end position="252"/>
    </location>
</feature>
<dbReference type="InterPro" id="IPR036908">
    <property type="entry name" value="RlpA-like_sf"/>
</dbReference>
<feature type="signal peptide" evidence="7">
    <location>
        <begin position="1"/>
        <end position="21"/>
    </location>
</feature>
<dbReference type="SUPFAM" id="SSF49590">
    <property type="entry name" value="PHL pollen allergen"/>
    <property type="match status" value="1"/>
</dbReference>
<dbReference type="Gene3D" id="2.40.40.10">
    <property type="entry name" value="RlpA-like domain"/>
    <property type="match status" value="1"/>
</dbReference>
<dbReference type="AlphaFoldDB" id="A0A5J9WJU0"/>
<dbReference type="PRINTS" id="PR01226">
    <property type="entry name" value="EXPANSIN"/>
</dbReference>
<dbReference type="Gramene" id="TVU48341">
    <property type="protein sequence ID" value="TVU48341"/>
    <property type="gene ID" value="EJB05_07975"/>
</dbReference>
<dbReference type="Pfam" id="PF01357">
    <property type="entry name" value="Expansin_C"/>
    <property type="match status" value="1"/>
</dbReference>
<evidence type="ECO:0000256" key="6">
    <source>
        <dbReference type="ARBA" id="ARBA00023180"/>
    </source>
</evidence>
<dbReference type="InterPro" id="IPR007117">
    <property type="entry name" value="Expansin_CBD"/>
</dbReference>
<sequence length="252" mass="27167">MQNPLRFLLFVAAAVAWRAVASKTEEDKDWSKATATFYGGGDASGTMGGACGYGNLYWSEYGTNTAALSSPLFDDGKACGQCYRIKCDGGASEWCLQGKSVTVTATNLCPSNSEGGWCDPPRKHFDMSQPAWLQIAVYKGGIVPVLYQRTPCVKQGGVRFTIAGANYFELVLITNVAGSGSVKSVWVKGSKTDRMVMSRNWGVNWHSLADLVGQALTFGVTSTGGQTLVFPDVVPAWWKFGQTFTSNQQFTS</sequence>
<dbReference type="Gene3D" id="2.60.40.760">
    <property type="entry name" value="Expansin, cellulose-binding-like domain"/>
    <property type="match status" value="1"/>
</dbReference>
<protein>
    <recommendedName>
        <fullName evidence="7">Expansin</fullName>
    </recommendedName>
</protein>
<evidence type="ECO:0000256" key="7">
    <source>
        <dbReference type="RuleBase" id="RU365023"/>
    </source>
</evidence>
<evidence type="ECO:0000259" key="9">
    <source>
        <dbReference type="PROSITE" id="PS50843"/>
    </source>
</evidence>
<dbReference type="OrthoDB" id="5823761at2759"/>
<dbReference type="GO" id="GO:0005576">
    <property type="term" value="C:extracellular region"/>
    <property type="evidence" value="ECO:0007669"/>
    <property type="project" value="InterPro"/>
</dbReference>
<evidence type="ECO:0000256" key="3">
    <source>
        <dbReference type="ARBA" id="ARBA00022525"/>
    </source>
</evidence>
<comment type="caution">
    <text evidence="10">The sequence shown here is derived from an EMBL/GenBank/DDBJ whole genome shotgun (WGS) entry which is preliminary data.</text>
</comment>
<feature type="non-terminal residue" evidence="10">
    <location>
        <position position="1"/>
    </location>
</feature>
<keyword evidence="6" id="KW-0325">Glycoprotein</keyword>
<evidence type="ECO:0000256" key="5">
    <source>
        <dbReference type="ARBA" id="ARBA00023136"/>
    </source>
</evidence>
<gene>
    <name evidence="10" type="ORF">EJB05_07975</name>
</gene>
<dbReference type="PROSITE" id="PS50842">
    <property type="entry name" value="EXPANSIN_EG45"/>
    <property type="match status" value="1"/>
</dbReference>
<comment type="subcellular location">
    <subcellularLocation>
        <location evidence="7">Secreted</location>
        <location evidence="7">Cell wall</location>
    </subcellularLocation>
    <subcellularLocation>
        <location evidence="7">Membrane</location>
        <topology evidence="7">Peripheral membrane protein</topology>
    </subcellularLocation>
</comment>
<keyword evidence="3 7" id="KW-0964">Secreted</keyword>
<comment type="similarity">
    <text evidence="1 7">Belongs to the expansin family. Expansin A subfamily.</text>
</comment>
<comment type="function">
    <text evidence="7">Causes loosening and extension of plant cell walls by disrupting non-covalent bonding between cellulose microfibrils and matrix glucans. No enzymatic activity has been found.</text>
</comment>
<keyword evidence="2 7" id="KW-0134">Cell wall</keyword>
<evidence type="ECO:0000313" key="11">
    <source>
        <dbReference type="Proteomes" id="UP000324897"/>
    </source>
</evidence>
<keyword evidence="5" id="KW-0472">Membrane</keyword>
<dbReference type="GO" id="GO:0009664">
    <property type="term" value="P:plant-type cell wall organization"/>
    <property type="evidence" value="ECO:0007669"/>
    <property type="project" value="InterPro"/>
</dbReference>
<dbReference type="EMBL" id="RWGY01000004">
    <property type="protein sequence ID" value="TVU48341.1"/>
    <property type="molecule type" value="Genomic_DNA"/>
</dbReference>
<dbReference type="SMART" id="SM00837">
    <property type="entry name" value="DPBB_1"/>
    <property type="match status" value="1"/>
</dbReference>
<dbReference type="InterPro" id="IPR002963">
    <property type="entry name" value="Expansin"/>
</dbReference>
<dbReference type="PROSITE" id="PS50843">
    <property type="entry name" value="EXPANSIN_CBD"/>
    <property type="match status" value="1"/>
</dbReference>
<evidence type="ECO:0000259" key="8">
    <source>
        <dbReference type="PROSITE" id="PS50842"/>
    </source>
</evidence>
<dbReference type="InterPro" id="IPR007112">
    <property type="entry name" value="Expansin/allergen_DPBB_dom"/>
</dbReference>
<reference evidence="10 11" key="1">
    <citation type="journal article" date="2019" name="Sci. Rep.">
        <title>A high-quality genome of Eragrostis curvula grass provides insights into Poaceae evolution and supports new strategies to enhance forage quality.</title>
        <authorList>
            <person name="Carballo J."/>
            <person name="Santos B.A.C.M."/>
            <person name="Zappacosta D."/>
            <person name="Garbus I."/>
            <person name="Selva J.P."/>
            <person name="Gallo C.A."/>
            <person name="Diaz A."/>
            <person name="Albertini E."/>
            <person name="Caccamo M."/>
            <person name="Echenique V."/>
        </authorList>
    </citation>
    <scope>NUCLEOTIDE SEQUENCE [LARGE SCALE GENOMIC DNA]</scope>
    <source>
        <strain evidence="11">cv. Victoria</strain>
        <tissue evidence="10">Leaf</tissue>
    </source>
</reference>
<feature type="domain" description="Expansin-like CBD" evidence="9">
    <location>
        <begin position="167"/>
        <end position="246"/>
    </location>
</feature>
<keyword evidence="7" id="KW-0961">Cell wall biogenesis/degradation</keyword>
<organism evidence="10 11">
    <name type="scientific">Eragrostis curvula</name>
    <name type="common">weeping love grass</name>
    <dbReference type="NCBI Taxonomy" id="38414"/>
    <lineage>
        <taxon>Eukaryota</taxon>
        <taxon>Viridiplantae</taxon>
        <taxon>Streptophyta</taxon>
        <taxon>Embryophyta</taxon>
        <taxon>Tracheophyta</taxon>
        <taxon>Spermatophyta</taxon>
        <taxon>Magnoliopsida</taxon>
        <taxon>Liliopsida</taxon>
        <taxon>Poales</taxon>
        <taxon>Poaceae</taxon>
        <taxon>PACMAD clade</taxon>
        <taxon>Chloridoideae</taxon>
        <taxon>Eragrostideae</taxon>
        <taxon>Eragrostidinae</taxon>
        <taxon>Eragrostis</taxon>
    </lineage>
</organism>
<dbReference type="Pfam" id="PF03330">
    <property type="entry name" value="DPBB_1"/>
    <property type="match status" value="1"/>
</dbReference>
<evidence type="ECO:0000256" key="2">
    <source>
        <dbReference type="ARBA" id="ARBA00022512"/>
    </source>
</evidence>
<dbReference type="SUPFAM" id="SSF50685">
    <property type="entry name" value="Barwin-like endoglucanases"/>
    <property type="match status" value="1"/>
</dbReference>
<feature type="domain" description="Expansin-like EG45" evidence="8">
    <location>
        <begin position="48"/>
        <end position="157"/>
    </location>
</feature>
<proteinExistence type="inferred from homology"/>
<keyword evidence="11" id="KW-1185">Reference proteome</keyword>
<evidence type="ECO:0000256" key="4">
    <source>
        <dbReference type="ARBA" id="ARBA00022729"/>
    </source>
</evidence>
<dbReference type="InterPro" id="IPR036749">
    <property type="entry name" value="Expansin_CBD_sf"/>
</dbReference>